<protein>
    <submittedName>
        <fullName evidence="2">Uncharacterized protein</fullName>
    </submittedName>
</protein>
<comment type="caution">
    <text evidence="2">The sequence shown here is derived from an EMBL/GenBank/DDBJ whole genome shotgun (WGS) entry which is preliminary data.</text>
</comment>
<dbReference type="AlphaFoldDB" id="A0AAE1E935"/>
<organism evidence="2 3">
    <name type="scientific">Elysia crispata</name>
    <name type="common">lettuce slug</name>
    <dbReference type="NCBI Taxonomy" id="231223"/>
    <lineage>
        <taxon>Eukaryota</taxon>
        <taxon>Metazoa</taxon>
        <taxon>Spiralia</taxon>
        <taxon>Lophotrochozoa</taxon>
        <taxon>Mollusca</taxon>
        <taxon>Gastropoda</taxon>
        <taxon>Heterobranchia</taxon>
        <taxon>Euthyneura</taxon>
        <taxon>Panpulmonata</taxon>
        <taxon>Sacoglossa</taxon>
        <taxon>Placobranchoidea</taxon>
        <taxon>Plakobranchidae</taxon>
        <taxon>Elysia</taxon>
    </lineage>
</organism>
<gene>
    <name evidence="2" type="ORF">RRG08_063507</name>
</gene>
<feature type="non-terminal residue" evidence="2">
    <location>
        <position position="1"/>
    </location>
</feature>
<evidence type="ECO:0000256" key="1">
    <source>
        <dbReference type="SAM" id="MobiDB-lite"/>
    </source>
</evidence>
<keyword evidence="3" id="KW-1185">Reference proteome</keyword>
<evidence type="ECO:0000313" key="3">
    <source>
        <dbReference type="Proteomes" id="UP001283361"/>
    </source>
</evidence>
<proteinExistence type="predicted"/>
<name>A0AAE1E935_9GAST</name>
<feature type="region of interest" description="Disordered" evidence="1">
    <location>
        <begin position="70"/>
        <end position="90"/>
    </location>
</feature>
<evidence type="ECO:0000313" key="2">
    <source>
        <dbReference type="EMBL" id="KAK3798497.1"/>
    </source>
</evidence>
<accession>A0AAE1E935</accession>
<dbReference type="EMBL" id="JAWDGP010000667">
    <property type="protein sequence ID" value="KAK3798497.1"/>
    <property type="molecule type" value="Genomic_DNA"/>
</dbReference>
<dbReference type="Proteomes" id="UP001283361">
    <property type="component" value="Unassembled WGS sequence"/>
</dbReference>
<sequence length="142" mass="16456">MTLPNRIIPETSAQQNYHLRLCPTELYPRLCPTTDLYLRLCPTDLYPRLCPTDLYLRLCRFRNCTRETASQRKQLETQAPQINKKPNRETKALKKGQHVCENCYSQICNPNCGRDVPVQRPLNGELAWMAVLMASRETSVTM</sequence>
<reference evidence="2" key="1">
    <citation type="journal article" date="2023" name="G3 (Bethesda)">
        <title>A reference genome for the long-term kleptoplast-retaining sea slug Elysia crispata morphotype clarki.</title>
        <authorList>
            <person name="Eastman K.E."/>
            <person name="Pendleton A.L."/>
            <person name="Shaikh M.A."/>
            <person name="Suttiyut T."/>
            <person name="Ogas R."/>
            <person name="Tomko P."/>
            <person name="Gavelis G."/>
            <person name="Widhalm J.R."/>
            <person name="Wisecaver J.H."/>
        </authorList>
    </citation>
    <scope>NUCLEOTIDE SEQUENCE</scope>
    <source>
        <strain evidence="2">ECLA1</strain>
    </source>
</reference>